<keyword evidence="2" id="KW-1185">Reference proteome</keyword>
<protein>
    <submittedName>
        <fullName evidence="1">DNA polymerase delta small subunit</fullName>
    </submittedName>
</protein>
<gene>
    <name evidence="1" type="ORF">EJF14_20589</name>
</gene>
<name>A0ACD0WH62_CLALS</name>
<proteinExistence type="predicted"/>
<sequence>MAIMDNYRWQHIKRDAKSNRTLSQTKSIATRKSTFISKEHLLASLKNRLSQFISQVVFAHFHLLTSRRVPPHNLQSTTHSVATMNTNLGDDPGPRVKSPTVPGDKDNLFRLNTRSYSRQFFALYQQRLQQLKPRTDAQALEKWGDGTRRVDGQTIVRKEKILDIASGELCWVSGTVFADSRKKLNILNDVEKGIDDVMPASPPTYVDPDDGLLMLEDDSGRAVLHNDELLQNSGLVTGCFVAVLGIEIQAGIFEAMEIICPTPAPQRPLGEPNPEKRYLAIVSGIMFSDAGDLSTVLLQQWLCGELGGATDAEAARQISRLIIAGDSVSESKPVVSDTSFGSKNTSRFSGSAVSHFSTWLAQIATSLPVTIMPGQSDPAETCLPQQPIHRALLGASGRFSGGPESLVHAATNPAWIELDTGARVLGTAGQNISDILKYSPGTPSLDQILTVMERTLRWQHIAPTAPDTLFCYPYEECDPFALDETPHVYFAGNQMEAGWRDVDVSGNKVKVISVPRFCESKQIVLVDVATLEAKIVNFSI</sequence>
<evidence type="ECO:0000313" key="2">
    <source>
        <dbReference type="Proteomes" id="UP000326582"/>
    </source>
</evidence>
<organism evidence="1 2">
    <name type="scientific">Clavispora lusitaniae</name>
    <name type="common">Candida lusitaniae</name>
    <dbReference type="NCBI Taxonomy" id="36911"/>
    <lineage>
        <taxon>Eukaryota</taxon>
        <taxon>Fungi</taxon>
        <taxon>Dikarya</taxon>
        <taxon>Ascomycota</taxon>
        <taxon>Saccharomycotina</taxon>
        <taxon>Pichiomycetes</taxon>
        <taxon>Metschnikowiaceae</taxon>
        <taxon>Clavispora</taxon>
    </lineage>
</organism>
<dbReference type="Proteomes" id="UP000326582">
    <property type="component" value="Chromosome 2"/>
</dbReference>
<reference evidence="2" key="1">
    <citation type="journal article" date="2019" name="MBio">
        <title>Comparative genomics for the elucidation of multidrug resistance (MDR) in Candida lusitaniae.</title>
        <authorList>
            <person name="Kannan A."/>
            <person name="Asner S.A."/>
            <person name="Trachsel E."/>
            <person name="Kelly S."/>
            <person name="Parker J."/>
            <person name="Sanglard D."/>
        </authorList>
    </citation>
    <scope>NUCLEOTIDE SEQUENCE [LARGE SCALE GENOMIC DNA]</scope>
    <source>
        <strain evidence="2">P1</strain>
    </source>
</reference>
<accession>A0ACD0WH62</accession>
<evidence type="ECO:0000313" key="1">
    <source>
        <dbReference type="EMBL" id="QFZ26676.1"/>
    </source>
</evidence>
<dbReference type="EMBL" id="CP038485">
    <property type="protein sequence ID" value="QFZ26676.1"/>
    <property type="molecule type" value="Genomic_DNA"/>
</dbReference>